<feature type="domain" description="Phage shock protein PspC N-terminal" evidence="2">
    <location>
        <begin position="8"/>
        <end position="51"/>
    </location>
</feature>
<organism evidence="3 4">
    <name type="scientific">Corticicoccus populi</name>
    <dbReference type="NCBI Taxonomy" id="1812821"/>
    <lineage>
        <taxon>Bacteria</taxon>
        <taxon>Bacillati</taxon>
        <taxon>Bacillota</taxon>
        <taxon>Bacilli</taxon>
        <taxon>Bacillales</taxon>
        <taxon>Staphylococcaceae</taxon>
        <taxon>Corticicoccus</taxon>
    </lineage>
</organism>
<feature type="transmembrane region" description="Helical" evidence="1">
    <location>
        <begin position="34"/>
        <end position="55"/>
    </location>
</feature>
<dbReference type="Pfam" id="PF04024">
    <property type="entry name" value="PspC"/>
    <property type="match status" value="1"/>
</dbReference>
<evidence type="ECO:0000313" key="3">
    <source>
        <dbReference type="EMBL" id="MFD2829616.1"/>
    </source>
</evidence>
<keyword evidence="1" id="KW-0812">Transmembrane</keyword>
<keyword evidence="4" id="KW-1185">Reference proteome</keyword>
<keyword evidence="1" id="KW-1133">Transmembrane helix</keyword>
<reference evidence="4" key="1">
    <citation type="journal article" date="2019" name="Int. J. Syst. Evol. Microbiol.">
        <title>The Global Catalogue of Microorganisms (GCM) 10K type strain sequencing project: providing services to taxonomists for standard genome sequencing and annotation.</title>
        <authorList>
            <consortium name="The Broad Institute Genomics Platform"/>
            <consortium name="The Broad Institute Genome Sequencing Center for Infectious Disease"/>
            <person name="Wu L."/>
            <person name="Ma J."/>
        </authorList>
    </citation>
    <scope>NUCLEOTIDE SEQUENCE [LARGE SCALE GENOMIC DNA]</scope>
    <source>
        <strain evidence="4">KCTC 33575</strain>
    </source>
</reference>
<name>A0ABW5WWA2_9STAP</name>
<dbReference type="RefSeq" id="WP_377771769.1">
    <property type="nucleotide sequence ID" value="NZ_JBHUOQ010000001.1"/>
</dbReference>
<sequence length="60" mass="6794">MAGKIKTSSDDRIFYGVSGAVAEKFNIPSILVRLLFIFTTPVSVFVYFTLLYFVFDDGYI</sequence>
<proteinExistence type="predicted"/>
<accession>A0ABW5WWA2</accession>
<gene>
    <name evidence="3" type="ORF">ACFSX4_03990</name>
</gene>
<comment type="caution">
    <text evidence="3">The sequence shown here is derived from an EMBL/GenBank/DDBJ whole genome shotgun (WGS) entry which is preliminary data.</text>
</comment>
<evidence type="ECO:0000256" key="1">
    <source>
        <dbReference type="SAM" id="Phobius"/>
    </source>
</evidence>
<evidence type="ECO:0000259" key="2">
    <source>
        <dbReference type="Pfam" id="PF04024"/>
    </source>
</evidence>
<dbReference type="Proteomes" id="UP001597519">
    <property type="component" value="Unassembled WGS sequence"/>
</dbReference>
<dbReference type="InterPro" id="IPR007168">
    <property type="entry name" value="Phageshock_PspC_N"/>
</dbReference>
<protein>
    <submittedName>
        <fullName evidence="3">PspC domain-containing protein</fullName>
    </submittedName>
</protein>
<keyword evidence="1" id="KW-0472">Membrane</keyword>
<dbReference type="EMBL" id="JBHUOQ010000001">
    <property type="protein sequence ID" value="MFD2829616.1"/>
    <property type="molecule type" value="Genomic_DNA"/>
</dbReference>
<evidence type="ECO:0000313" key="4">
    <source>
        <dbReference type="Proteomes" id="UP001597519"/>
    </source>
</evidence>